<reference evidence="1" key="1">
    <citation type="journal article" date="2015" name="Nature">
        <title>Complex archaea that bridge the gap between prokaryotes and eukaryotes.</title>
        <authorList>
            <person name="Spang A."/>
            <person name="Saw J.H."/>
            <person name="Jorgensen S.L."/>
            <person name="Zaremba-Niedzwiedzka K."/>
            <person name="Martijn J."/>
            <person name="Lind A.E."/>
            <person name="van Eijk R."/>
            <person name="Schleper C."/>
            <person name="Guy L."/>
            <person name="Ettema T.J."/>
        </authorList>
    </citation>
    <scope>NUCLEOTIDE SEQUENCE</scope>
</reference>
<accession>A0A0F9VU05</accession>
<organism evidence="1">
    <name type="scientific">marine sediment metagenome</name>
    <dbReference type="NCBI Taxonomy" id="412755"/>
    <lineage>
        <taxon>unclassified sequences</taxon>
        <taxon>metagenomes</taxon>
        <taxon>ecological metagenomes</taxon>
    </lineage>
</organism>
<sequence>MNRQITKVEASVGFWNDLEPLRKERWYPDLRRAIANFVTDLAAGNPVRERGFSNPRLKGIMHLNLPKDLRLFHVYPESDTLRLCLVADHKVYGFNGKHMGREAATADKIWRGVEMPVAVSPFWKNLKWKTPAEVCDHPELAEMSVDGLRSLIDDLDQEADSWQKLTRHLKVDGIDDIPLKDFETWSDDLIRAQDCAYNSLETIAKNARGKLSVDDFSVWCEP</sequence>
<proteinExistence type="predicted"/>
<dbReference type="EMBL" id="LAZR01000009">
    <property type="protein sequence ID" value="KKO08596.1"/>
    <property type="molecule type" value="Genomic_DNA"/>
</dbReference>
<dbReference type="AlphaFoldDB" id="A0A0F9VU05"/>
<gene>
    <name evidence="1" type="ORF">LCGC14_0045360</name>
</gene>
<comment type="caution">
    <text evidence="1">The sequence shown here is derived from an EMBL/GenBank/DDBJ whole genome shotgun (WGS) entry which is preliminary data.</text>
</comment>
<name>A0A0F9VU05_9ZZZZ</name>
<evidence type="ECO:0000313" key="1">
    <source>
        <dbReference type="EMBL" id="KKO08596.1"/>
    </source>
</evidence>
<protein>
    <submittedName>
        <fullName evidence="1">Uncharacterized protein</fullName>
    </submittedName>
</protein>